<dbReference type="InterPro" id="IPR001766">
    <property type="entry name" value="Fork_head_dom"/>
</dbReference>
<dbReference type="Proteomes" id="UP000639403">
    <property type="component" value="Unassembled WGS sequence"/>
</dbReference>
<evidence type="ECO:0000256" key="3">
    <source>
        <dbReference type="ARBA" id="ARBA00023163"/>
    </source>
</evidence>
<comment type="caution">
    <text evidence="9">The sequence shown here is derived from an EMBL/GenBank/DDBJ whole genome shotgun (WGS) entry which is preliminary data.</text>
</comment>
<dbReference type="PANTHER" id="PTHR46078:SF2">
    <property type="entry name" value="FORK-HEAD DOMAIN-CONTAINING PROTEIN"/>
    <property type="match status" value="1"/>
</dbReference>
<feature type="domain" description="Fork-head" evidence="8">
    <location>
        <begin position="1"/>
        <end position="61"/>
    </location>
</feature>
<evidence type="ECO:0000256" key="7">
    <source>
        <dbReference type="SAM" id="MobiDB-lite"/>
    </source>
</evidence>
<dbReference type="PROSITE" id="PS50039">
    <property type="entry name" value="FORK_HEAD_3"/>
    <property type="match status" value="1"/>
</dbReference>
<feature type="compositionally biased region" description="Polar residues" evidence="7">
    <location>
        <begin position="168"/>
        <end position="177"/>
    </location>
</feature>
<dbReference type="GO" id="GO:0000981">
    <property type="term" value="F:DNA-binding transcription factor activity, RNA polymerase II-specific"/>
    <property type="evidence" value="ECO:0007669"/>
    <property type="project" value="TreeGrafter"/>
</dbReference>
<feature type="DNA-binding region" description="Fork-head" evidence="5">
    <location>
        <begin position="1"/>
        <end position="61"/>
    </location>
</feature>
<evidence type="ECO:0000256" key="2">
    <source>
        <dbReference type="ARBA" id="ARBA00023125"/>
    </source>
</evidence>
<dbReference type="Gene3D" id="1.10.10.10">
    <property type="entry name" value="Winged helix-like DNA-binding domain superfamily/Winged helix DNA-binding domain"/>
    <property type="match status" value="1"/>
</dbReference>
<feature type="compositionally biased region" description="Pro residues" evidence="7">
    <location>
        <begin position="90"/>
        <end position="100"/>
    </location>
</feature>
<dbReference type="InterPro" id="IPR045912">
    <property type="entry name" value="FOXJ2/3-like"/>
</dbReference>
<gene>
    <name evidence="9" type="ORF">IEO21_01679</name>
</gene>
<feature type="compositionally biased region" description="Low complexity" evidence="7">
    <location>
        <begin position="115"/>
        <end position="127"/>
    </location>
</feature>
<dbReference type="SUPFAM" id="SSF46785">
    <property type="entry name" value="Winged helix' DNA-binding domain"/>
    <property type="match status" value="1"/>
</dbReference>
<sequence>MEKKYPYYKTAGPAWKQSVRHHLSLNRLFERQPRPATDPGFGSYWTVNLNAPPGTKRPRKRGRANKEAANLSPVAVDSPSTPVGSASTTPVPPPRTPTPPLKVQEKTPEVHDYHSPVVQSPVSAPAPVHKPSPAPTPAPVSAPAHPPPPAPAPAPPAAPPIATLRPVDSTSFSQVPTLRSAEYYDDDDDEMDWDDEVGHRMSDDEYPSAEETPYKFDPRASSSSSSHPHPHSHPHSHLLSHPPPHPHAVQGQPSARPALYGAFSGYANGSYRSPENQDPVIERLKMEMAGLRRQSTDAVNASLRMSSQLSDAQAEAAKARAALKVTESRLEEEIRRRREAEHIAEDEARLRLAAEDALRAYQLQRRPPGYSTSRP</sequence>
<evidence type="ECO:0000313" key="10">
    <source>
        <dbReference type="Proteomes" id="UP000639403"/>
    </source>
</evidence>
<proteinExistence type="predicted"/>
<feature type="coiled-coil region" evidence="6">
    <location>
        <begin position="281"/>
        <end position="343"/>
    </location>
</feature>
<feature type="compositionally biased region" description="Basic residues" evidence="7">
    <location>
        <begin position="228"/>
        <end position="238"/>
    </location>
</feature>
<name>A0A8H7P902_9APHY</name>
<dbReference type="AlphaFoldDB" id="A0A8H7P902"/>
<accession>A0A8H7P902</accession>
<feature type="compositionally biased region" description="Basic and acidic residues" evidence="7">
    <location>
        <begin position="103"/>
        <end position="114"/>
    </location>
</feature>
<dbReference type="GO" id="GO:0000978">
    <property type="term" value="F:RNA polymerase II cis-regulatory region sequence-specific DNA binding"/>
    <property type="evidence" value="ECO:0007669"/>
    <property type="project" value="TreeGrafter"/>
</dbReference>
<evidence type="ECO:0000313" key="9">
    <source>
        <dbReference type="EMBL" id="KAF9820017.1"/>
    </source>
</evidence>
<feature type="compositionally biased region" description="Acidic residues" evidence="7">
    <location>
        <begin position="183"/>
        <end position="195"/>
    </location>
</feature>
<evidence type="ECO:0000259" key="8">
    <source>
        <dbReference type="PROSITE" id="PS50039"/>
    </source>
</evidence>
<feature type="region of interest" description="Disordered" evidence="7">
    <location>
        <begin position="31"/>
        <end position="278"/>
    </location>
</feature>
<evidence type="ECO:0000256" key="6">
    <source>
        <dbReference type="SAM" id="Coils"/>
    </source>
</evidence>
<keyword evidence="4 5" id="KW-0539">Nucleus</keyword>
<comment type="subcellular location">
    <subcellularLocation>
        <location evidence="5">Nucleus</location>
    </subcellularLocation>
</comment>
<dbReference type="EMBL" id="JADOXO010000013">
    <property type="protein sequence ID" value="KAF9820017.1"/>
    <property type="molecule type" value="Genomic_DNA"/>
</dbReference>
<keyword evidence="2 5" id="KW-0238">DNA-binding</keyword>
<keyword evidence="1" id="KW-0805">Transcription regulation</keyword>
<protein>
    <recommendedName>
        <fullName evidence="8">Fork-head domain-containing protein</fullName>
    </recommendedName>
</protein>
<dbReference type="PANTHER" id="PTHR46078">
    <property type="entry name" value="FORKHEAD BOX PROTEIN J2 FAMILY MEMBER"/>
    <property type="match status" value="1"/>
</dbReference>
<dbReference type="GO" id="GO:0005634">
    <property type="term" value="C:nucleus"/>
    <property type="evidence" value="ECO:0007669"/>
    <property type="project" value="UniProtKB-SubCell"/>
</dbReference>
<evidence type="ECO:0000256" key="5">
    <source>
        <dbReference type="PROSITE-ProRule" id="PRU00089"/>
    </source>
</evidence>
<evidence type="ECO:0000256" key="1">
    <source>
        <dbReference type="ARBA" id="ARBA00023015"/>
    </source>
</evidence>
<dbReference type="SMART" id="SM00339">
    <property type="entry name" value="FH"/>
    <property type="match status" value="1"/>
</dbReference>
<dbReference type="InterPro" id="IPR036390">
    <property type="entry name" value="WH_DNA-bd_sf"/>
</dbReference>
<evidence type="ECO:0000256" key="4">
    <source>
        <dbReference type="ARBA" id="ARBA00023242"/>
    </source>
</evidence>
<organism evidence="9 10">
    <name type="scientific">Rhodonia placenta</name>
    <dbReference type="NCBI Taxonomy" id="104341"/>
    <lineage>
        <taxon>Eukaryota</taxon>
        <taxon>Fungi</taxon>
        <taxon>Dikarya</taxon>
        <taxon>Basidiomycota</taxon>
        <taxon>Agaricomycotina</taxon>
        <taxon>Agaricomycetes</taxon>
        <taxon>Polyporales</taxon>
        <taxon>Adustoporiaceae</taxon>
        <taxon>Rhodonia</taxon>
    </lineage>
</organism>
<dbReference type="InterPro" id="IPR036388">
    <property type="entry name" value="WH-like_DNA-bd_sf"/>
</dbReference>
<reference evidence="9" key="2">
    <citation type="journal article" name="Front. Microbiol.">
        <title>Degradative Capacity of Two Strains of Rhodonia placenta: From Phenotype to Genotype.</title>
        <authorList>
            <person name="Kolle M."/>
            <person name="Horta M.A.C."/>
            <person name="Nowrousian M."/>
            <person name="Ohm R.A."/>
            <person name="Benz J.P."/>
            <person name="Pilgard A."/>
        </authorList>
    </citation>
    <scope>NUCLEOTIDE SEQUENCE</scope>
    <source>
        <strain evidence="9">FPRL280</strain>
    </source>
</reference>
<dbReference type="Pfam" id="PF00250">
    <property type="entry name" value="Forkhead"/>
    <property type="match status" value="1"/>
</dbReference>
<keyword evidence="3" id="KW-0804">Transcription</keyword>
<dbReference type="CDD" id="cd00059">
    <property type="entry name" value="FH_FOX"/>
    <property type="match status" value="1"/>
</dbReference>
<feature type="compositionally biased region" description="Polar residues" evidence="7">
    <location>
        <begin position="78"/>
        <end position="87"/>
    </location>
</feature>
<feature type="compositionally biased region" description="Pro residues" evidence="7">
    <location>
        <begin position="128"/>
        <end position="159"/>
    </location>
</feature>
<reference evidence="9" key="1">
    <citation type="submission" date="2020-11" db="EMBL/GenBank/DDBJ databases">
        <authorList>
            <person name="Koelle M."/>
            <person name="Horta M.A.C."/>
            <person name="Nowrousian M."/>
            <person name="Ohm R.A."/>
            <person name="Benz P."/>
            <person name="Pilgard A."/>
        </authorList>
    </citation>
    <scope>NUCLEOTIDE SEQUENCE</scope>
    <source>
        <strain evidence="9">FPRL280</strain>
    </source>
</reference>
<keyword evidence="6" id="KW-0175">Coiled coil</keyword>